<evidence type="ECO:0000259" key="1">
    <source>
        <dbReference type="Pfam" id="PF25056"/>
    </source>
</evidence>
<gene>
    <name evidence="2" type="ORF">F0P94_10340</name>
</gene>
<keyword evidence="3" id="KW-1185">Reference proteome</keyword>
<dbReference type="RefSeq" id="WP_150903807.1">
    <property type="nucleotide sequence ID" value="NZ_VTWT01000005.1"/>
</dbReference>
<dbReference type="EMBL" id="VTWT01000005">
    <property type="protein sequence ID" value="KAA9333640.1"/>
    <property type="molecule type" value="Genomic_DNA"/>
</dbReference>
<name>A0A5N1IUE9_9BACT</name>
<sequence>MKVEIPTDRPVFEGEIATYWFEDNGILVSLSKSIKRTVENISGNVALVKRITNNQPVPLLIYLKNSPVPDKATRQFSTEQLPQIYSAMAMVSEPGLAGFIMKILFKLKPSPIPMKSFTNVQQATEWLKQFSPKPINS</sequence>
<feature type="domain" description="DUF7793" evidence="1">
    <location>
        <begin position="19"/>
        <end position="130"/>
    </location>
</feature>
<evidence type="ECO:0000313" key="3">
    <source>
        <dbReference type="Proteomes" id="UP000326570"/>
    </source>
</evidence>
<dbReference type="AlphaFoldDB" id="A0A5N1IUE9"/>
<dbReference type="Pfam" id="PF25056">
    <property type="entry name" value="DUF7793"/>
    <property type="match status" value="1"/>
</dbReference>
<dbReference type="Proteomes" id="UP000326570">
    <property type="component" value="Unassembled WGS sequence"/>
</dbReference>
<organism evidence="2 3">
    <name type="scientific">Adhaeribacter soli</name>
    <dbReference type="NCBI Taxonomy" id="2607655"/>
    <lineage>
        <taxon>Bacteria</taxon>
        <taxon>Pseudomonadati</taxon>
        <taxon>Bacteroidota</taxon>
        <taxon>Cytophagia</taxon>
        <taxon>Cytophagales</taxon>
        <taxon>Hymenobacteraceae</taxon>
        <taxon>Adhaeribacter</taxon>
    </lineage>
</organism>
<accession>A0A5N1IUE9</accession>
<reference evidence="2 3" key="1">
    <citation type="submission" date="2019-09" db="EMBL/GenBank/DDBJ databases">
        <title>Genome sequence of Adhaeribacter sp. M2.</title>
        <authorList>
            <person name="Srinivasan S."/>
        </authorList>
    </citation>
    <scope>NUCLEOTIDE SEQUENCE [LARGE SCALE GENOMIC DNA]</scope>
    <source>
        <strain evidence="2 3">M2</strain>
    </source>
</reference>
<proteinExistence type="predicted"/>
<dbReference type="InterPro" id="IPR056695">
    <property type="entry name" value="DUF7793"/>
</dbReference>
<protein>
    <submittedName>
        <fullName evidence="2">STAS/SEC14 domain-containing protein</fullName>
    </submittedName>
</protein>
<evidence type="ECO:0000313" key="2">
    <source>
        <dbReference type="EMBL" id="KAA9333640.1"/>
    </source>
</evidence>
<dbReference type="Gene3D" id="3.40.970.30">
    <property type="entry name" value="yp_829618.1 like domains"/>
    <property type="match status" value="1"/>
</dbReference>
<comment type="caution">
    <text evidence="2">The sequence shown here is derived from an EMBL/GenBank/DDBJ whole genome shotgun (WGS) entry which is preliminary data.</text>
</comment>